<dbReference type="AlphaFoldDB" id="A0A3A8N9L8"/>
<keyword evidence="1" id="KW-0732">Signal</keyword>
<evidence type="ECO:0000313" key="3">
    <source>
        <dbReference type="Proteomes" id="UP000273405"/>
    </source>
</evidence>
<accession>A0A3A8N9L8</accession>
<evidence type="ECO:0000256" key="1">
    <source>
        <dbReference type="SAM" id="SignalP"/>
    </source>
</evidence>
<dbReference type="RefSeq" id="WP_120629063.1">
    <property type="nucleotide sequence ID" value="NZ_RAWG01000286.1"/>
</dbReference>
<dbReference type="OrthoDB" id="5481977at2"/>
<organism evidence="2 3">
    <name type="scientific">Corallococcus sicarius</name>
    <dbReference type="NCBI Taxonomy" id="2316726"/>
    <lineage>
        <taxon>Bacteria</taxon>
        <taxon>Pseudomonadati</taxon>
        <taxon>Myxococcota</taxon>
        <taxon>Myxococcia</taxon>
        <taxon>Myxococcales</taxon>
        <taxon>Cystobacterineae</taxon>
        <taxon>Myxococcaceae</taxon>
        <taxon>Corallococcus</taxon>
    </lineage>
</organism>
<comment type="caution">
    <text evidence="2">The sequence shown here is derived from an EMBL/GenBank/DDBJ whole genome shotgun (WGS) entry which is preliminary data.</text>
</comment>
<dbReference type="CDD" id="cd08168">
    <property type="entry name" value="Cytochrom_C3"/>
    <property type="match status" value="1"/>
</dbReference>
<dbReference type="Proteomes" id="UP000273405">
    <property type="component" value="Unassembled WGS sequence"/>
</dbReference>
<protein>
    <submittedName>
        <fullName evidence="2">Uncharacterized protein</fullName>
    </submittedName>
</protein>
<evidence type="ECO:0000313" key="2">
    <source>
        <dbReference type="EMBL" id="RKH36722.1"/>
    </source>
</evidence>
<dbReference type="Gene3D" id="1.10.1130.10">
    <property type="entry name" value="Flavocytochrome C3, Chain A"/>
    <property type="match status" value="1"/>
</dbReference>
<reference evidence="3" key="1">
    <citation type="submission" date="2018-09" db="EMBL/GenBank/DDBJ databases">
        <authorList>
            <person name="Livingstone P.G."/>
            <person name="Whitworth D.E."/>
        </authorList>
    </citation>
    <scope>NUCLEOTIDE SEQUENCE [LARGE SCALE GENOMIC DNA]</scope>
    <source>
        <strain evidence="3">CA040B</strain>
    </source>
</reference>
<feature type="chain" id="PRO_5017280355" evidence="1">
    <location>
        <begin position="24"/>
        <end position="641"/>
    </location>
</feature>
<dbReference type="InterPro" id="IPR036280">
    <property type="entry name" value="Multihaem_cyt_sf"/>
</dbReference>
<keyword evidence="3" id="KW-1185">Reference proteome</keyword>
<proteinExistence type="predicted"/>
<feature type="signal peptide" evidence="1">
    <location>
        <begin position="1"/>
        <end position="23"/>
    </location>
</feature>
<name>A0A3A8N9L8_9BACT</name>
<sequence>MIRSTFVRTALCALLAPTLSCNMLDVNDNEDVSGRGARVFDPYQSSDSGAIRLSLQQFNGCAILPSGSAVSKGTLNLPGYPDTCPDLLAADPTSARSAPTGTLRLMAGTRYFLNQLTLSDIVLNKHTNGADLTDAVRWMKNESRFRNLDWSDLGRVSDQWTFSTGIEGFSQDAWTREVLFDNARWRTVKDDTFTVEIIDQDGVTPRMTPVVYSRTDFLADSAYGGHTRVGWRMETVQAPQSPGDVVPHPLPVLSGQPASPPAYRTLVKIEMVGSTNPFKTFEAPFIPGPAILKVTWSQLPDEPFFFPIELVTPEGLAPTCANADGQPVACGFGVDPKFKFSTPANGQGYYEPGESFRLFLDMRDGDGNQMLPAGVLPSGKDMLADKANGLLYATQASYFTLLERDSLPAYMVAGPLQKLQVRSDPQAKAPYWSANAESVGLVDSLATLSAFPGVYGSTWTTRYSVNLPQDAEPGTYVALVKTQRYFLGERVAKTNSYFFQVGQQEPTTYPNAVGNCQLCHRGVLSLDNLRHGLGVDHVEACKTCHQRDSDLVPRIQTLIHQLHNSSPRYTQNKTDCTVCHLTKESALRPSMNVCQSCHPSVHGDEYFATQFSAKGEPNRFGNCAQTCHAQSTTNGHILPEN</sequence>
<dbReference type="EMBL" id="RAWG01000286">
    <property type="protein sequence ID" value="RKH36722.1"/>
    <property type="molecule type" value="Genomic_DNA"/>
</dbReference>
<dbReference type="SUPFAM" id="SSF48695">
    <property type="entry name" value="Multiheme cytochromes"/>
    <property type="match status" value="1"/>
</dbReference>
<gene>
    <name evidence="2" type="ORF">D7X12_32180</name>
</gene>